<dbReference type="NCBIfam" id="TIGR03991">
    <property type="entry name" value="alt_bact_glmU"/>
    <property type="match status" value="1"/>
</dbReference>
<evidence type="ECO:0000256" key="1">
    <source>
        <dbReference type="ARBA" id="ARBA00022679"/>
    </source>
</evidence>
<accession>A0A077E8U7</accession>
<organism evidence="3 4">
    <name type="scientific">Elizabethkingia anophelis NUHP1</name>
    <dbReference type="NCBI Taxonomy" id="1338011"/>
    <lineage>
        <taxon>Bacteria</taxon>
        <taxon>Pseudomonadati</taxon>
        <taxon>Bacteroidota</taxon>
        <taxon>Flavobacteriia</taxon>
        <taxon>Flavobacteriales</taxon>
        <taxon>Weeksellaceae</taxon>
        <taxon>Elizabethkingia</taxon>
    </lineage>
</organism>
<dbReference type="HOGENOM" id="CLU_055419_0_0_10"/>
<dbReference type="GO" id="GO:0016779">
    <property type="term" value="F:nucleotidyltransferase activity"/>
    <property type="evidence" value="ECO:0007669"/>
    <property type="project" value="UniProtKB-ARBA"/>
</dbReference>
<name>A0A077E8U7_9FLAO</name>
<dbReference type="STRING" id="1338011.BD94_0221"/>
<reference evidence="3" key="2">
    <citation type="journal article" date="2015" name="Genome Biol. Evol.">
        <title>Complete Genome Sequence and Transcriptomic Analysis of the Novel Pathogen Elizabethkingia anophelis in Response to Oxidative Stress.</title>
        <authorList>
            <person name="Li Y."/>
            <person name="Liu Y."/>
            <person name="Chew S.C."/>
            <person name="Tay M."/>
            <person name="Salido M.M."/>
            <person name="Teo J."/>
            <person name="Lauro F.M."/>
            <person name="Givskov M."/>
            <person name="Yang L."/>
        </authorList>
    </citation>
    <scope>NUCLEOTIDE SEQUENCE</scope>
    <source>
        <strain evidence="3">NUHP1</strain>
    </source>
</reference>
<evidence type="ECO:0000313" key="4">
    <source>
        <dbReference type="Proteomes" id="UP000028933"/>
    </source>
</evidence>
<dbReference type="Gene3D" id="2.160.10.10">
    <property type="entry name" value="Hexapeptide repeat proteins"/>
    <property type="match status" value="1"/>
</dbReference>
<sequence>MKQLVFSDAQYWEEFLPLTFTRPIADMRVGILTFKERWEKLLGFDESFFVTEKYLQVKYPEPEKKESLLLVPNFLPTESVLQQIKDLQKGEALVYENELIASYINLDNFNIGQIEKCIDITEELIVFKKPWDLFTYNDKAIRFDFDLVTKGRSSQKISETNNIRGKAEDIFIEEGADVEFAYLNTNGGPIYIGKEAEVMEGVMLRGPIAICDHAVMKMGAKVFGATTFGPYSKICGEVSNVVIFGFTSKGHDGYLGNSVLGEWCNLGADTNTSNLKNNYSAVKMWSYREKRFVETGLQFCGTVMADHSKTAINTQLNTGTVVGVAANIFKTGFPPNLINAFTWGGANDDPKFRLDKAYETAEIMMARRKIKLTEEDKAILKHVYHEF</sequence>
<proteinExistence type="predicted"/>
<dbReference type="InterPro" id="IPR011004">
    <property type="entry name" value="Trimer_LpxA-like_sf"/>
</dbReference>
<reference evidence="3" key="1">
    <citation type="journal article" date="2013" name="Lancet">
        <title>First case of E anophelis outbreak in an intensive-care unit.</title>
        <authorList>
            <person name="Teo J."/>
            <person name="Tan S.Y."/>
            <person name="Tay M."/>
            <person name="Ding Y."/>
            <person name="Kjelleberg S."/>
            <person name="Givskov M."/>
            <person name="Lin R.T."/>
            <person name="Yang L."/>
        </authorList>
    </citation>
    <scope>NUCLEOTIDE SEQUENCE [LARGE SCALE GENOMIC DNA]</scope>
    <source>
        <strain evidence="3">NUHP1</strain>
    </source>
</reference>
<dbReference type="PANTHER" id="PTHR43584:SF9">
    <property type="entry name" value="TRANSFERASE HEXAPEPTIDE REPEAT CONTAINING PROTEIN"/>
    <property type="match status" value="1"/>
</dbReference>
<dbReference type="SUPFAM" id="SSF51161">
    <property type="entry name" value="Trimeric LpxA-like enzymes"/>
    <property type="match status" value="1"/>
</dbReference>
<evidence type="ECO:0000256" key="2">
    <source>
        <dbReference type="ARBA" id="ARBA00023315"/>
    </source>
</evidence>
<keyword evidence="1 3" id="KW-0808">Transferase</keyword>
<dbReference type="Pfam" id="PF13562">
    <property type="entry name" value="NTP_transf_4"/>
    <property type="match status" value="1"/>
</dbReference>
<dbReference type="InterPro" id="IPR050065">
    <property type="entry name" value="GlmU-like"/>
</dbReference>
<dbReference type="AlphaFoldDB" id="A0A077E8U7"/>
<dbReference type="PANTHER" id="PTHR43584">
    <property type="entry name" value="NUCLEOTIDYL TRANSFERASE"/>
    <property type="match status" value="1"/>
</dbReference>
<evidence type="ECO:0000313" key="3">
    <source>
        <dbReference type="EMBL" id="AIL43996.1"/>
    </source>
</evidence>
<dbReference type="KEGG" id="eao:BD94_0221"/>
<protein>
    <submittedName>
        <fullName evidence="3">Glucose-1-phosphate thymidylyltransferase</fullName>
    </submittedName>
</protein>
<dbReference type="RefSeq" id="WP_024564811.1">
    <property type="nucleotide sequence ID" value="NZ_CP007547.1"/>
</dbReference>
<dbReference type="Proteomes" id="UP000028933">
    <property type="component" value="Chromosome"/>
</dbReference>
<dbReference type="EMBL" id="CP007547">
    <property type="protein sequence ID" value="AIL43996.1"/>
    <property type="molecule type" value="Genomic_DNA"/>
</dbReference>
<keyword evidence="2" id="KW-0012">Acyltransferase</keyword>
<dbReference type="InterPro" id="IPR023917">
    <property type="entry name" value="Bifunctiontional_GlmU_bac-type"/>
</dbReference>
<dbReference type="eggNOG" id="COG1207">
    <property type="taxonomic scope" value="Bacteria"/>
</dbReference>
<dbReference type="GO" id="GO:0016746">
    <property type="term" value="F:acyltransferase activity"/>
    <property type="evidence" value="ECO:0007669"/>
    <property type="project" value="UniProtKB-KW"/>
</dbReference>
<gene>
    <name evidence="3" type="ORF">BD94_0221</name>
</gene>